<evidence type="ECO:0000313" key="3">
    <source>
        <dbReference type="EMBL" id="AKT41383.1"/>
    </source>
</evidence>
<proteinExistence type="predicted"/>
<protein>
    <submittedName>
        <fullName evidence="3">Hydrolase</fullName>
        <ecNumber evidence="3">3.-.-.-</ecNumber>
    </submittedName>
</protein>
<dbReference type="SUPFAM" id="SSF53474">
    <property type="entry name" value="alpha/beta-Hydrolases"/>
    <property type="match status" value="1"/>
</dbReference>
<dbReference type="Gene3D" id="3.40.50.1820">
    <property type="entry name" value="alpha/beta hydrolase"/>
    <property type="match status" value="1"/>
</dbReference>
<sequence length="259" mass="28434">MIAAHGFPDDATTFHAQVPALVAAGYRVVTPTLRGYAPSGVPRSGRYDPVTIARDLLALADRLSPGTPVRFVGHDWGAVAGFALVALAPHRVSHFAALAIPHLRALLPRMVTPAQLRRSWYMGLFQIPGVAEARLRAADLALVDRLWRDWSPGHVASVEELRSVKRGIRERIGPVLGYYRAIPCVLSGPERRLLLAPTTVATLRLHGMDDGCIGVACGRGEERFYEGRFESRQIVNAGHFLQRERPEEVNEALTSFFAC</sequence>
<dbReference type="AlphaFoldDB" id="A0A0K1EL90"/>
<gene>
    <name evidence="3" type="ORF">CMC5_055830</name>
</gene>
<dbReference type="PANTHER" id="PTHR43329">
    <property type="entry name" value="EPOXIDE HYDROLASE"/>
    <property type="match status" value="1"/>
</dbReference>
<dbReference type="Pfam" id="PF00561">
    <property type="entry name" value="Abhydrolase_1"/>
    <property type="match status" value="1"/>
</dbReference>
<dbReference type="PRINTS" id="PR00412">
    <property type="entry name" value="EPOXHYDRLASE"/>
</dbReference>
<evidence type="ECO:0000313" key="4">
    <source>
        <dbReference type="Proteomes" id="UP000067626"/>
    </source>
</evidence>
<evidence type="ECO:0000256" key="1">
    <source>
        <dbReference type="ARBA" id="ARBA00022801"/>
    </source>
</evidence>
<dbReference type="InterPro" id="IPR000639">
    <property type="entry name" value="Epox_hydrolase-like"/>
</dbReference>
<dbReference type="Proteomes" id="UP000067626">
    <property type="component" value="Chromosome"/>
</dbReference>
<name>A0A0K1EL90_CHOCO</name>
<organism evidence="3 4">
    <name type="scientific">Chondromyces crocatus</name>
    <dbReference type="NCBI Taxonomy" id="52"/>
    <lineage>
        <taxon>Bacteria</taxon>
        <taxon>Pseudomonadati</taxon>
        <taxon>Myxococcota</taxon>
        <taxon>Polyangia</taxon>
        <taxon>Polyangiales</taxon>
        <taxon>Polyangiaceae</taxon>
        <taxon>Chondromyces</taxon>
    </lineage>
</organism>
<keyword evidence="4" id="KW-1185">Reference proteome</keyword>
<feature type="domain" description="AB hydrolase-1" evidence="2">
    <location>
        <begin position="4"/>
        <end position="132"/>
    </location>
</feature>
<dbReference type="KEGG" id="ccro:CMC5_055830"/>
<accession>A0A0K1EL90</accession>
<dbReference type="InterPro" id="IPR029058">
    <property type="entry name" value="AB_hydrolase_fold"/>
</dbReference>
<dbReference type="GO" id="GO:0016787">
    <property type="term" value="F:hydrolase activity"/>
    <property type="evidence" value="ECO:0007669"/>
    <property type="project" value="UniProtKB-KW"/>
</dbReference>
<evidence type="ECO:0000259" key="2">
    <source>
        <dbReference type="Pfam" id="PF00561"/>
    </source>
</evidence>
<keyword evidence="1 3" id="KW-0378">Hydrolase</keyword>
<dbReference type="InterPro" id="IPR000073">
    <property type="entry name" value="AB_hydrolase_1"/>
</dbReference>
<dbReference type="EC" id="3.-.-.-" evidence="3"/>
<dbReference type="EMBL" id="CP012159">
    <property type="protein sequence ID" value="AKT41383.1"/>
    <property type="molecule type" value="Genomic_DNA"/>
</dbReference>
<reference evidence="3 4" key="1">
    <citation type="submission" date="2015-07" db="EMBL/GenBank/DDBJ databases">
        <title>Genome analysis of myxobacterium Chondromyces crocatus Cm c5 reveals a high potential for natural compound synthesis and the genetic basis for the loss of fruiting body formation.</title>
        <authorList>
            <person name="Zaburannyi N."/>
            <person name="Bunk B."/>
            <person name="Maier J."/>
            <person name="Overmann J."/>
            <person name="Mueller R."/>
        </authorList>
    </citation>
    <scope>NUCLEOTIDE SEQUENCE [LARGE SCALE GENOMIC DNA]</scope>
    <source>
        <strain evidence="3 4">Cm c5</strain>
    </source>
</reference>
<dbReference type="STRING" id="52.CMC5_055830"/>